<dbReference type="EMBL" id="CP004161">
    <property type="protein sequence ID" value="AHH04203.1"/>
    <property type="molecule type" value="Genomic_DNA"/>
</dbReference>
<dbReference type="AlphaFoldDB" id="W5SBX0"/>
<geneLocation type="plasmid" evidence="1">
    <name>unnamed</name>
</geneLocation>
<sequence>MGFELMKYMTMFRACIVREEFFYYRGNNILKQDLEFL</sequence>
<name>W5SBX0_9SPIR</name>
<dbReference type="HOGENOM" id="CLU_3340892_0_0_12"/>
<keyword evidence="1" id="KW-0614">Plasmid</keyword>
<accession>W5SBX0</accession>
<organism evidence="1">
    <name type="scientific">Borrelia nietonii YOR</name>
    <dbReference type="NCBI Taxonomy" id="1293576"/>
    <lineage>
        <taxon>Bacteria</taxon>
        <taxon>Pseudomonadati</taxon>
        <taxon>Spirochaetota</taxon>
        <taxon>Spirochaetia</taxon>
        <taxon>Spirochaetales</taxon>
        <taxon>Borreliaceae</taxon>
        <taxon>Borrelia</taxon>
        <taxon>Borrelia nietonii</taxon>
    </lineage>
</organism>
<reference evidence="1" key="1">
    <citation type="submission" date="2013-02" db="EMBL/GenBank/DDBJ databases">
        <title>Comparative genomics of Borrelia species.</title>
        <authorList>
            <person name="Schwan T.G."/>
            <person name="Raffel S.J."/>
            <person name="Porcella S.F."/>
        </authorList>
    </citation>
    <scope>NUCLEOTIDE SEQUENCE</scope>
    <source>
        <strain evidence="1">YOR</strain>
        <plasmid evidence="1">unnamed</plasmid>
    </source>
</reference>
<gene>
    <name evidence="1" type="ORF">BHY_1252</name>
</gene>
<protein>
    <submittedName>
        <fullName evidence="1">Uncharacterized protein</fullName>
    </submittedName>
</protein>
<evidence type="ECO:0000313" key="1">
    <source>
        <dbReference type="EMBL" id="AHH04203.1"/>
    </source>
</evidence>
<proteinExistence type="predicted"/>